<gene>
    <name evidence="4" type="ORF">WCD58_06810</name>
</gene>
<sequence>MSVPVVSVSPVEMGERSVRVSAPVSGSGLPVLLFSHGFGSSSRAYGPLVDHWAGHGFVVVQPTHLDSRTLGLPDDDPRRRTFWRHRVDDMTRVLDGLDVVEAAVPGLAGRVDRDRVVAAGHSFGGQTVGVLLGLRVEGEDLADPRVTAGVLLATAGRGGDDLRPGVIEMFPWLDPDFSAMKAPALVVMGDADASALSTRGPDWSADPYRLSPPGKSLLTLVGAEHSLGGIPGYEAAETTDEDPARVAALQRLTTAYLRSALDPADAAWSEAAATVPAAIGRVESR</sequence>
<dbReference type="InterPro" id="IPR017395">
    <property type="entry name" value="Chlorophyllase-like"/>
</dbReference>
<evidence type="ECO:0000256" key="3">
    <source>
        <dbReference type="ARBA" id="ARBA00023098"/>
    </source>
</evidence>
<dbReference type="SUPFAM" id="SSF53474">
    <property type="entry name" value="alpha/beta-Hydrolases"/>
    <property type="match status" value="1"/>
</dbReference>
<dbReference type="Proteomes" id="UP001369736">
    <property type="component" value="Unassembled WGS sequence"/>
</dbReference>
<proteinExistence type="predicted"/>
<evidence type="ECO:0000313" key="4">
    <source>
        <dbReference type="EMBL" id="MEJ2860857.1"/>
    </source>
</evidence>
<name>A0ABU8M2K8_9PSEU</name>
<keyword evidence="3" id="KW-0443">Lipid metabolism</keyword>
<dbReference type="PANTHER" id="PTHR10272">
    <property type="entry name" value="PLATELET-ACTIVATING FACTOR ACETYLHYDROLASE"/>
    <property type="match status" value="1"/>
</dbReference>
<dbReference type="Gene3D" id="3.40.50.1820">
    <property type="entry name" value="alpha/beta hydrolase"/>
    <property type="match status" value="1"/>
</dbReference>
<keyword evidence="1" id="KW-0378">Hydrolase</keyword>
<dbReference type="InterPro" id="IPR029058">
    <property type="entry name" value="AB_hydrolase_fold"/>
</dbReference>
<keyword evidence="5" id="KW-1185">Reference proteome</keyword>
<evidence type="ECO:0000256" key="2">
    <source>
        <dbReference type="ARBA" id="ARBA00022963"/>
    </source>
</evidence>
<organism evidence="4 5">
    <name type="scientific">Actinomycetospora flava</name>
    <dbReference type="NCBI Taxonomy" id="3129232"/>
    <lineage>
        <taxon>Bacteria</taxon>
        <taxon>Bacillati</taxon>
        <taxon>Actinomycetota</taxon>
        <taxon>Actinomycetes</taxon>
        <taxon>Pseudonocardiales</taxon>
        <taxon>Pseudonocardiaceae</taxon>
        <taxon>Actinomycetospora</taxon>
    </lineage>
</organism>
<keyword evidence="2" id="KW-0442">Lipid degradation</keyword>
<dbReference type="PANTHER" id="PTHR10272:SF0">
    <property type="entry name" value="PLATELET-ACTIVATING FACTOR ACETYLHYDROLASE"/>
    <property type="match status" value="1"/>
</dbReference>
<dbReference type="EMBL" id="JBBEGM010000002">
    <property type="protein sequence ID" value="MEJ2860857.1"/>
    <property type="molecule type" value="Genomic_DNA"/>
</dbReference>
<evidence type="ECO:0000256" key="1">
    <source>
        <dbReference type="ARBA" id="ARBA00022801"/>
    </source>
</evidence>
<dbReference type="RefSeq" id="WP_337700912.1">
    <property type="nucleotide sequence ID" value="NZ_JBBEGM010000002.1"/>
</dbReference>
<accession>A0ABU8M2K8</accession>
<reference evidence="4 5" key="1">
    <citation type="submission" date="2024-03" db="EMBL/GenBank/DDBJ databases">
        <title>Actinomycetospora sp. OC33-EN07, a novel actinomycete isolated from wild orchid (Aerides multiflora).</title>
        <authorList>
            <person name="Suriyachadkun C."/>
        </authorList>
    </citation>
    <scope>NUCLEOTIDE SEQUENCE [LARGE SCALE GENOMIC DNA]</scope>
    <source>
        <strain evidence="4 5">OC33-EN07</strain>
    </source>
</reference>
<evidence type="ECO:0000313" key="5">
    <source>
        <dbReference type="Proteomes" id="UP001369736"/>
    </source>
</evidence>
<protein>
    <submittedName>
        <fullName evidence="4">Chlorophyllase</fullName>
    </submittedName>
</protein>
<comment type="caution">
    <text evidence="4">The sequence shown here is derived from an EMBL/GenBank/DDBJ whole genome shotgun (WGS) entry which is preliminary data.</text>
</comment>
<dbReference type="Pfam" id="PF07224">
    <property type="entry name" value="Chlorophyllase"/>
    <property type="match status" value="1"/>
</dbReference>